<evidence type="ECO:0000313" key="2">
    <source>
        <dbReference type="Proteomes" id="UP001145114"/>
    </source>
</evidence>
<reference evidence="1" key="1">
    <citation type="submission" date="2022-06" db="EMBL/GenBank/DDBJ databases">
        <title>Phylogenomic reconstructions and comparative analyses of Kickxellomycotina fungi.</title>
        <authorList>
            <person name="Reynolds N.K."/>
            <person name="Stajich J.E."/>
            <person name="Barry K."/>
            <person name="Grigoriev I.V."/>
            <person name="Crous P."/>
            <person name="Smith M.E."/>
        </authorList>
    </citation>
    <scope>NUCLEOTIDE SEQUENCE</scope>
    <source>
        <strain evidence="1">RSA 2271</strain>
    </source>
</reference>
<sequence>MRLEHAFLLGLKCWDHALRNRFLAIFDSNLPRSLVFRLNYFFKTQNWESLNDSFWLQSCIPLLLGSVHIDASIYASNHAEGSSSSNGEVSESLRILRNGIGSLQTVSLIQPLTQLLAIDVPLTYNLWVQWFPRWWRCLAPDDQHDVSTNIIYLLASPHLKAQASSRPNVVQTFLEALTRCENRPRLPPQLLRYLGQTYEAWLPAIALLEENVLNGVEVEASIFDHAMGVETGAFNALGELYLALGEHQYYLGLWKRHCQYNESHVALSYEQLGDWQSAQNMYEKAQSKARTGALPFSESEYSLWENRWIESTKRLQSWDMLCDLGKQEALPELELEAGWRLWDWSAEKSTISSLLAACQSDFSMGTRSKFYEAYLRLVNGVDDKAKLAEFQSLSDSGMQTALHQWHSLPPVGTQAHLELLHQFQLFTELQDAQSIYSSLATTRLDNLESRSDDLKSVMQTWRERLPSNNDPISIWSDLVAWRQHIFRAINEVYIPFIPKFAQAARRTNDQEPNGNSAQQGSAPNSVNSPAANTTFAYRGYHETAWIINRFAHVARKHGLMDVCISSLTKIYTLPNIEIQEAFLKLREQAKCYYNNPKELHNGLDVINNTNLAYFSISQKAEFFTLKGRFLTKLGMLNEANNAFANGIQVDLRSAKAWASWARYNDERFRNAPNDISWAVNAISCYLQASCISKNAKARRFHTRILWLLSQDDASKSAAKAFEEFKGEVPTWYWVSFVPQLLLALNEGYSKQALQILLRIAKACPQALQYALRTVRDEVLVLQRQQQLQQQQQQQARPSTPPSQTDPGASTPRQQQQQQQSVHLHPTKVDELMSKLKTAHPLLSLSIESMTDQIVQRIKPTPIEEMYRLVCVLANDVLQNLYARVSTNNKDLKLLDTMAHNIRRVISSLQEGPIKQGFERDFSGVDNMDMVTYTSLLLKWRTKLFRLAKSRPAQVSLSRYSMFLMEFEYEKFENIDVPGQYAVLRDYNDDLVRIERFLPEVSLVCNEGSTISRCLSILGRNGRVYHFVVQNPSSRHSRREERAIQYFRTLNYESSRERSTINQRLMEFYFPVIVPLSHHIRLIQHDLALFTLQNVFSESPSGQEFDALSPRSIIMQYIEGMPKLVEELSNLEDAQIALFDRVCSSHVPRTLLRDYILQFTPSQLEFWLYRRKFTYQAAMVAFLSYIVSVSQRTPSKLALSRRSANLWSSDMLPAYSSNGLITNPEAVPFRLTPNMQHLATDLGLEGIFPFALHDAAAKLLKPELFLRDFTEPFIKDELLGIYTISHAPSLALGATYSPPRDIIENNVKQVLQRVAQLSTTLTIDEVSKTNCVPLQPAVDLIMEAVAPERLAKMDFTWMPWL</sequence>
<evidence type="ECO:0000313" key="1">
    <source>
        <dbReference type="EMBL" id="KAJ1679740.1"/>
    </source>
</evidence>
<organism evidence="1 2">
    <name type="scientific">Spiromyces aspiralis</name>
    <dbReference type="NCBI Taxonomy" id="68401"/>
    <lineage>
        <taxon>Eukaryota</taxon>
        <taxon>Fungi</taxon>
        <taxon>Fungi incertae sedis</taxon>
        <taxon>Zoopagomycota</taxon>
        <taxon>Kickxellomycotina</taxon>
        <taxon>Kickxellomycetes</taxon>
        <taxon>Kickxellales</taxon>
        <taxon>Kickxellaceae</taxon>
        <taxon>Spiromyces</taxon>
    </lineage>
</organism>
<proteinExistence type="predicted"/>
<name>A0ACC1HUM8_9FUNG</name>
<dbReference type="Proteomes" id="UP001145114">
    <property type="component" value="Unassembled WGS sequence"/>
</dbReference>
<accession>A0ACC1HUM8</accession>
<dbReference type="EMBL" id="JAMZIH010000203">
    <property type="protein sequence ID" value="KAJ1679740.1"/>
    <property type="molecule type" value="Genomic_DNA"/>
</dbReference>
<keyword evidence="2" id="KW-1185">Reference proteome</keyword>
<comment type="caution">
    <text evidence="1">The sequence shown here is derived from an EMBL/GenBank/DDBJ whole genome shotgun (WGS) entry which is preliminary data.</text>
</comment>
<gene>
    <name evidence="1" type="primary">TRA1_1</name>
    <name evidence="1" type="ORF">EV182_001419</name>
</gene>
<protein>
    <submittedName>
        <fullName evidence="1">Transcription-associated protein 1</fullName>
    </submittedName>
</protein>